<keyword evidence="5" id="KW-0133">Cell shape</keyword>
<evidence type="ECO:0000256" key="1">
    <source>
        <dbReference type="ARBA" id="ARBA00004651"/>
    </source>
</evidence>
<keyword evidence="4 9" id="KW-0812">Transmembrane</keyword>
<protein>
    <submittedName>
        <fullName evidence="10">Rod shape-determining protein MreD</fullName>
    </submittedName>
</protein>
<proteinExistence type="inferred from homology"/>
<reference evidence="10" key="1">
    <citation type="submission" date="2021-04" db="EMBL/GenBank/DDBJ databases">
        <title>Genome based classification of Actinospica acidithermotolerans sp. nov., an actinobacterium isolated from an Indonesian hot spring.</title>
        <authorList>
            <person name="Kusuma A.B."/>
            <person name="Putra K.E."/>
            <person name="Nafisah S."/>
            <person name="Loh J."/>
            <person name="Nouioui I."/>
            <person name="Goodfellow M."/>
        </authorList>
    </citation>
    <scope>NUCLEOTIDE SEQUENCE</scope>
    <source>
        <strain evidence="10">DSM 45618</strain>
    </source>
</reference>
<dbReference type="RefSeq" id="WP_211463623.1">
    <property type="nucleotide sequence ID" value="NZ_JAGSXH010000003.1"/>
</dbReference>
<evidence type="ECO:0000256" key="5">
    <source>
        <dbReference type="ARBA" id="ARBA00022960"/>
    </source>
</evidence>
<evidence type="ECO:0000256" key="7">
    <source>
        <dbReference type="ARBA" id="ARBA00023136"/>
    </source>
</evidence>
<feature type="transmembrane region" description="Helical" evidence="9">
    <location>
        <begin position="139"/>
        <end position="162"/>
    </location>
</feature>
<evidence type="ECO:0000256" key="3">
    <source>
        <dbReference type="ARBA" id="ARBA00022475"/>
    </source>
</evidence>
<name>A0A8J7WL27_9ACTN</name>
<dbReference type="GO" id="GO:0008360">
    <property type="term" value="P:regulation of cell shape"/>
    <property type="evidence" value="ECO:0007669"/>
    <property type="project" value="UniProtKB-KW"/>
</dbReference>
<feature type="transmembrane region" description="Helical" evidence="9">
    <location>
        <begin position="105"/>
        <end position="127"/>
    </location>
</feature>
<feature type="region of interest" description="Disordered" evidence="8">
    <location>
        <begin position="172"/>
        <end position="218"/>
    </location>
</feature>
<feature type="transmembrane region" description="Helical" evidence="9">
    <location>
        <begin position="6"/>
        <end position="25"/>
    </location>
</feature>
<comment type="subcellular location">
    <subcellularLocation>
        <location evidence="1">Cell membrane</location>
        <topology evidence="1">Multi-pass membrane protein</topology>
    </subcellularLocation>
</comment>
<keyword evidence="6 9" id="KW-1133">Transmembrane helix</keyword>
<feature type="transmembrane region" description="Helical" evidence="9">
    <location>
        <begin position="75"/>
        <end position="93"/>
    </location>
</feature>
<evidence type="ECO:0000256" key="6">
    <source>
        <dbReference type="ARBA" id="ARBA00022989"/>
    </source>
</evidence>
<comment type="similarity">
    <text evidence="2">Belongs to the MreD family.</text>
</comment>
<keyword evidence="11" id="KW-1185">Reference proteome</keyword>
<evidence type="ECO:0000256" key="2">
    <source>
        <dbReference type="ARBA" id="ARBA00007776"/>
    </source>
</evidence>
<keyword evidence="7 9" id="KW-0472">Membrane</keyword>
<dbReference type="Proteomes" id="UP000677913">
    <property type="component" value="Unassembled WGS sequence"/>
</dbReference>
<organism evidence="10 11">
    <name type="scientific">Actinocrinis puniceicyclus</name>
    <dbReference type="NCBI Taxonomy" id="977794"/>
    <lineage>
        <taxon>Bacteria</taxon>
        <taxon>Bacillati</taxon>
        <taxon>Actinomycetota</taxon>
        <taxon>Actinomycetes</taxon>
        <taxon>Catenulisporales</taxon>
        <taxon>Actinospicaceae</taxon>
        <taxon>Actinocrinis</taxon>
    </lineage>
</organism>
<accession>A0A8J7WL27</accession>
<evidence type="ECO:0000313" key="11">
    <source>
        <dbReference type="Proteomes" id="UP000677913"/>
    </source>
</evidence>
<dbReference type="InterPro" id="IPR007227">
    <property type="entry name" value="Cell_shape_determining_MreD"/>
</dbReference>
<evidence type="ECO:0000256" key="8">
    <source>
        <dbReference type="SAM" id="MobiDB-lite"/>
    </source>
</evidence>
<dbReference type="AlphaFoldDB" id="A0A8J7WL27"/>
<feature type="transmembrane region" description="Helical" evidence="9">
    <location>
        <begin position="37"/>
        <end position="63"/>
    </location>
</feature>
<evidence type="ECO:0000313" key="10">
    <source>
        <dbReference type="EMBL" id="MBS2961697.1"/>
    </source>
</evidence>
<dbReference type="EMBL" id="JAGSXH010000003">
    <property type="protein sequence ID" value="MBS2961697.1"/>
    <property type="molecule type" value="Genomic_DNA"/>
</dbReference>
<comment type="caution">
    <text evidence="10">The sequence shown here is derived from an EMBL/GenBank/DDBJ whole genome shotgun (WGS) entry which is preliminary data.</text>
</comment>
<evidence type="ECO:0000256" key="4">
    <source>
        <dbReference type="ARBA" id="ARBA00022692"/>
    </source>
</evidence>
<dbReference type="NCBIfam" id="TIGR03426">
    <property type="entry name" value="shape_MreD"/>
    <property type="match status" value="1"/>
</dbReference>
<dbReference type="Pfam" id="PF04093">
    <property type="entry name" value="MreD"/>
    <property type="match status" value="1"/>
</dbReference>
<evidence type="ECO:0000256" key="9">
    <source>
        <dbReference type="SAM" id="Phobius"/>
    </source>
</evidence>
<feature type="compositionally biased region" description="Low complexity" evidence="8">
    <location>
        <begin position="188"/>
        <end position="218"/>
    </location>
</feature>
<dbReference type="GO" id="GO:0005886">
    <property type="term" value="C:plasma membrane"/>
    <property type="evidence" value="ECO:0007669"/>
    <property type="project" value="UniProtKB-SubCell"/>
</dbReference>
<sequence length="218" mass="21220">MRTLLRAALVATAAIVTLVLELSVAPRLHLPYAVPDLVVLAVFAFAAQWGAAAGASAGFAIGLVQDLAPPGLGALGRNALVLTVVGALAGRVGREVHRSALRTSALAGSLAALAMVLDLLIGLALGGGVGLSPAGVPRALGACALYTAVATPLIVPGLAALARRTDGPGARLLAPPGSAFGVPVPTRSGPAEPAPGESASAESASAQSAPAGSESERV</sequence>
<gene>
    <name evidence="10" type="primary">mreD</name>
    <name evidence="10" type="ORF">KGA66_01465</name>
</gene>
<keyword evidence="3" id="KW-1003">Cell membrane</keyword>